<comment type="caution">
    <text evidence="2">The sequence shown here is derived from an EMBL/GenBank/DDBJ whole genome shotgun (WGS) entry which is preliminary data.</text>
</comment>
<dbReference type="PANTHER" id="PTHR47934:SF6">
    <property type="entry name" value="MITOCHONDRIAL GROUP I INTRON SPLICING FACTOR CCM1-RELATED"/>
    <property type="match status" value="1"/>
</dbReference>
<accession>A0A1J8PGF7</accession>
<dbReference type="GO" id="GO:0005739">
    <property type="term" value="C:mitochondrion"/>
    <property type="evidence" value="ECO:0007669"/>
    <property type="project" value="TreeGrafter"/>
</dbReference>
<dbReference type="EMBL" id="LVVM01006583">
    <property type="protein sequence ID" value="OJA07671.1"/>
    <property type="molecule type" value="Genomic_DNA"/>
</dbReference>
<evidence type="ECO:0000313" key="3">
    <source>
        <dbReference type="Proteomes" id="UP000183567"/>
    </source>
</evidence>
<feature type="compositionally biased region" description="Basic and acidic residues" evidence="1">
    <location>
        <begin position="39"/>
        <end position="51"/>
    </location>
</feature>
<dbReference type="GO" id="GO:0006396">
    <property type="term" value="P:RNA processing"/>
    <property type="evidence" value="ECO:0007669"/>
    <property type="project" value="TreeGrafter"/>
</dbReference>
<dbReference type="OrthoDB" id="185373at2759"/>
<dbReference type="Proteomes" id="UP000183567">
    <property type="component" value="Unassembled WGS sequence"/>
</dbReference>
<dbReference type="GO" id="GO:0007005">
    <property type="term" value="P:mitochondrion organization"/>
    <property type="evidence" value="ECO:0007669"/>
    <property type="project" value="TreeGrafter"/>
</dbReference>
<evidence type="ECO:0008006" key="4">
    <source>
        <dbReference type="Google" id="ProtNLM"/>
    </source>
</evidence>
<dbReference type="InterPro" id="IPR051114">
    <property type="entry name" value="Mito_RNA_Proc_CCM1"/>
</dbReference>
<reference evidence="2 3" key="1">
    <citation type="submission" date="2016-03" db="EMBL/GenBank/DDBJ databases">
        <title>Comparative genomics of the ectomycorrhizal sister species Rhizopogon vinicolor and Rhizopogon vesiculosus (Basidiomycota: Boletales) reveals a divergence of the mating type B locus.</title>
        <authorList>
            <person name="Mujic A.B."/>
            <person name="Kuo A."/>
            <person name="Tritt A."/>
            <person name="Lipzen A."/>
            <person name="Chen C."/>
            <person name="Johnson J."/>
            <person name="Sharma A."/>
            <person name="Barry K."/>
            <person name="Grigoriev I.V."/>
            <person name="Spatafora J.W."/>
        </authorList>
    </citation>
    <scope>NUCLEOTIDE SEQUENCE [LARGE SCALE GENOMIC DNA]</scope>
    <source>
        <strain evidence="2 3">AM-OR11-056</strain>
    </source>
</reference>
<proteinExistence type="predicted"/>
<dbReference type="PANTHER" id="PTHR47934">
    <property type="entry name" value="PENTATRICOPEPTIDE REPEAT-CONTAINING PROTEIN PET309, MITOCHONDRIAL"/>
    <property type="match status" value="1"/>
</dbReference>
<keyword evidence="3" id="KW-1185">Reference proteome</keyword>
<sequence length="632" mass="71480">MLQTSFRPVLKLRFTAKRCFRSIASPSYTLGSTSQSHTSTRDKKRDSEPSNIQDRTRRVFRIHVDSLLRSIDTSILAKGLDDVETYIHDKISLSKFNNVYRSTMFNRLICFLLERHLFKIAISLYDRMLHEHFLPSRDISLRMRGLTLVKEDVVGADMVAAMKQLFKVQGYTLTMLLELLQFLTTSTNASAELLDDVADAFISTRNVDLSSSGILVSLMVTACMRAGRMTAAERWLKKYESDCTEQGTAPDAAPYAGVLETLQEIQPENSAAVQATLYRMRSEGVMPNLSVFNSLIHSKLTRREYTEAFGLYHAITVNRSTSLLPSDITFKMLFRASKFLSQKRSRKHKRPENAVPPRQLFRDMVQCHLERTGNIPLARSNIVSASCLHLALRTFMAIDDYPAAIMTLRGFKSFGFQPNIQTYSIVITSLVLRIKQELGHVRQADEHRFADFVMLMKPREPPNIDVLERRIERGECVVELSGPACVGPETVTHLLSLAESTTSPRSETTYAGHKRLHASIIPTIEMLLGTTLVPPLQEFSLPPLVRLLRKVLFANLYKKAAGGKREGWSWEAAVVPILTSAKEEMWPDFVPGPESRRAVKRRRRKAGGALKSLSFLASRVRRMVGKQTPRRA</sequence>
<dbReference type="AlphaFoldDB" id="A0A1J8PGF7"/>
<evidence type="ECO:0000313" key="2">
    <source>
        <dbReference type="EMBL" id="OJA07671.1"/>
    </source>
</evidence>
<feature type="region of interest" description="Disordered" evidence="1">
    <location>
        <begin position="29"/>
        <end position="51"/>
    </location>
</feature>
<evidence type="ECO:0000256" key="1">
    <source>
        <dbReference type="SAM" id="MobiDB-lite"/>
    </source>
</evidence>
<dbReference type="GO" id="GO:0003729">
    <property type="term" value="F:mRNA binding"/>
    <property type="evidence" value="ECO:0007669"/>
    <property type="project" value="TreeGrafter"/>
</dbReference>
<dbReference type="STRING" id="180088.A0A1J8PGF7"/>
<dbReference type="InterPro" id="IPR011990">
    <property type="entry name" value="TPR-like_helical_dom_sf"/>
</dbReference>
<feature type="compositionally biased region" description="Polar residues" evidence="1">
    <location>
        <begin position="29"/>
        <end position="38"/>
    </location>
</feature>
<protein>
    <recommendedName>
        <fullName evidence="4">Pentacotripeptide-repeat region of PRORP domain-containing protein</fullName>
    </recommendedName>
</protein>
<gene>
    <name evidence="2" type="ORF">AZE42_01851</name>
</gene>
<name>A0A1J8PGF7_9AGAM</name>
<dbReference type="Gene3D" id="1.25.40.10">
    <property type="entry name" value="Tetratricopeptide repeat domain"/>
    <property type="match status" value="1"/>
</dbReference>
<organism evidence="2 3">
    <name type="scientific">Rhizopogon vesiculosus</name>
    <dbReference type="NCBI Taxonomy" id="180088"/>
    <lineage>
        <taxon>Eukaryota</taxon>
        <taxon>Fungi</taxon>
        <taxon>Dikarya</taxon>
        <taxon>Basidiomycota</taxon>
        <taxon>Agaricomycotina</taxon>
        <taxon>Agaricomycetes</taxon>
        <taxon>Agaricomycetidae</taxon>
        <taxon>Boletales</taxon>
        <taxon>Suillineae</taxon>
        <taxon>Rhizopogonaceae</taxon>
        <taxon>Rhizopogon</taxon>
    </lineage>
</organism>